<dbReference type="InterPro" id="IPR039551">
    <property type="entry name" value="Cho/carn_acyl_trans"/>
</dbReference>
<dbReference type="KEGG" id="cpsk:Q0N40_03340"/>
<protein>
    <submittedName>
        <fullName evidence="6">Choline/carnitine O-acyltransferase</fullName>
        <ecNumber evidence="6">2.3.1.-</ecNumber>
    </submittedName>
</protein>
<keyword evidence="7" id="KW-1185">Reference proteome</keyword>
<evidence type="ECO:0000256" key="3">
    <source>
        <dbReference type="ARBA" id="ARBA00023315"/>
    </source>
</evidence>
<accession>A0AAU0Q189</accession>
<evidence type="ECO:0000259" key="5">
    <source>
        <dbReference type="Pfam" id="PF00755"/>
    </source>
</evidence>
<dbReference type="SUPFAM" id="SSF52777">
    <property type="entry name" value="CoA-dependent acyltransferases"/>
    <property type="match status" value="2"/>
</dbReference>
<dbReference type="Gene3D" id="3.30.559.70">
    <property type="entry name" value="Choline/Carnitine o-acyltransferase, domain 2"/>
    <property type="match status" value="1"/>
</dbReference>
<proteinExistence type="inferred from homology"/>
<dbReference type="RefSeq" id="WP_221924021.1">
    <property type="nucleotide sequence ID" value="NZ_CP137757.1"/>
</dbReference>
<dbReference type="AlphaFoldDB" id="A0AAU0Q189"/>
<dbReference type="InterPro" id="IPR023213">
    <property type="entry name" value="CAT-like_dom_sf"/>
</dbReference>
<keyword evidence="2 6" id="KW-0808">Transferase</keyword>
<comment type="similarity">
    <text evidence="1">Belongs to the carnitine/choline acetyltransferase family.</text>
</comment>
<dbReference type="Proteomes" id="UP001174314">
    <property type="component" value="Chromosome"/>
</dbReference>
<evidence type="ECO:0000256" key="1">
    <source>
        <dbReference type="ARBA" id="ARBA00005232"/>
    </source>
</evidence>
<evidence type="ECO:0000256" key="2">
    <source>
        <dbReference type="ARBA" id="ARBA00022679"/>
    </source>
</evidence>
<dbReference type="InterPro" id="IPR000542">
    <property type="entry name" value="Carn_acyl_trans"/>
</dbReference>
<dbReference type="Pfam" id="PF00755">
    <property type="entry name" value="Carn_acyltransf"/>
    <property type="match status" value="1"/>
</dbReference>
<name>A0AAU0Q189_9CORY</name>
<sequence length="588" mass="64955">MTAPELKTLPLPSLEQTVTALVSAASAVAPADVVTTTRTAGSVFLHRSGPKIQKELERFAATEREAGQSWFSAEWLRGYLSTRTSLLHSTNVSFQINSCFLPSAPGVGRAAEFIYRAATIHLAQARGATPQETDARGNPTTMDQWECFDGRIRHPQPGLDTIHRADLGDRDREIGVFWLGRLFSVPVTGHDGSLRDVGSLAASINAIIHPGEDKPESREQTPADLDFAVPSAVGSETLAPILERALKQPHNQHTYRRLTNFLFTITLTDELRDDADHLRHSAFEPGHSWAYKPISYEMSLADSWLSLNVEHSTVDGATLVTAIRRMHDVTIPTPHSYKTPPPPEELTWDWSDEDIPTLKEAASDVSRDFTDIATRIVTVPHPPADQLPFRISADAAQQLILTIAQLQTYGRARGVYEAVDMREYRAGRTECLRAVTPQAVTFASLLLSGNATRQHLDDVLDAHRAWVKACKRGDGVDRHLLGLRFTAATMEAEGQELTGTEFLTDPGVVATTYDFLSTTSIGGADYFVRYAFVPSVPEGFGISYTPRPESFEYCVTWHPSHADRPDDFIHALPHASDLLWSFVTSLHE</sequence>
<evidence type="ECO:0000256" key="4">
    <source>
        <dbReference type="PIRSR" id="PIRSR600542-1"/>
    </source>
</evidence>
<evidence type="ECO:0000313" key="6">
    <source>
        <dbReference type="EMBL" id="WPF25590.1"/>
    </source>
</evidence>
<dbReference type="GO" id="GO:0016746">
    <property type="term" value="F:acyltransferase activity"/>
    <property type="evidence" value="ECO:0007669"/>
    <property type="project" value="UniProtKB-KW"/>
</dbReference>
<evidence type="ECO:0000313" key="7">
    <source>
        <dbReference type="Proteomes" id="UP001174314"/>
    </source>
</evidence>
<organism evidence="6 7">
    <name type="scientific">Corynebacterium pseudokroppenstedtii</name>
    <dbReference type="NCBI Taxonomy" id="2804917"/>
    <lineage>
        <taxon>Bacteria</taxon>
        <taxon>Bacillati</taxon>
        <taxon>Actinomycetota</taxon>
        <taxon>Actinomycetes</taxon>
        <taxon>Mycobacteriales</taxon>
        <taxon>Corynebacteriaceae</taxon>
        <taxon>Corynebacterium</taxon>
    </lineage>
</organism>
<dbReference type="EC" id="2.3.1.-" evidence="6"/>
<dbReference type="InterPro" id="IPR042231">
    <property type="entry name" value="Cho/carn_acyl_trans_2"/>
</dbReference>
<dbReference type="Gene3D" id="3.30.559.10">
    <property type="entry name" value="Chloramphenicol acetyltransferase-like domain"/>
    <property type="match status" value="1"/>
</dbReference>
<dbReference type="EMBL" id="CP137757">
    <property type="protein sequence ID" value="WPF25590.1"/>
    <property type="molecule type" value="Genomic_DNA"/>
</dbReference>
<keyword evidence="3 6" id="KW-0012">Acyltransferase</keyword>
<feature type="domain" description="Choline/carnitine acyltransferase" evidence="5">
    <location>
        <begin position="9"/>
        <end position="572"/>
    </location>
</feature>
<dbReference type="PANTHER" id="PTHR22589">
    <property type="entry name" value="CARNITINE O-ACYLTRANSFERASE"/>
    <property type="match status" value="1"/>
</dbReference>
<feature type="active site" description="Proton acceptor" evidence="4">
    <location>
        <position position="311"/>
    </location>
</feature>
<gene>
    <name evidence="6" type="ORF">Q0N40_03340</name>
</gene>
<reference evidence="6 7" key="1">
    <citation type="submission" date="2023-10" db="EMBL/GenBank/DDBJ databases">
        <title>complete genome sequence of Corynebacterium pseudokroppenstedtii P15-C1.</title>
        <authorList>
            <person name="Bruggemann H."/>
            <person name="Poehlein A."/>
        </authorList>
    </citation>
    <scope>NUCLEOTIDE SEQUENCE [LARGE SCALE GENOMIC DNA]</scope>
    <source>
        <strain evidence="6 7">P15_C1</strain>
    </source>
</reference>